<dbReference type="AlphaFoldDB" id="A0A5B7BFA4"/>
<feature type="domain" description="Ubiquitin-like" evidence="3">
    <location>
        <begin position="160"/>
        <end position="231"/>
    </location>
</feature>
<organism evidence="4">
    <name type="scientific">Davidia involucrata</name>
    <name type="common">Dove tree</name>
    <dbReference type="NCBI Taxonomy" id="16924"/>
    <lineage>
        <taxon>Eukaryota</taxon>
        <taxon>Viridiplantae</taxon>
        <taxon>Streptophyta</taxon>
        <taxon>Embryophyta</taxon>
        <taxon>Tracheophyta</taxon>
        <taxon>Spermatophyta</taxon>
        <taxon>Magnoliopsida</taxon>
        <taxon>eudicotyledons</taxon>
        <taxon>Gunneridae</taxon>
        <taxon>Pentapetalae</taxon>
        <taxon>asterids</taxon>
        <taxon>Cornales</taxon>
        <taxon>Nyssaceae</taxon>
        <taxon>Davidia</taxon>
    </lineage>
</organism>
<evidence type="ECO:0000256" key="1">
    <source>
        <dbReference type="ARBA" id="ARBA00022499"/>
    </source>
</evidence>
<dbReference type="InterPro" id="IPR029071">
    <property type="entry name" value="Ubiquitin-like_domsf"/>
</dbReference>
<protein>
    <recommendedName>
        <fullName evidence="3">Ubiquitin-like domain-containing protein</fullName>
    </recommendedName>
</protein>
<dbReference type="InterPro" id="IPR050158">
    <property type="entry name" value="Ubiquitin_ubiquitin-like"/>
</dbReference>
<proteinExistence type="predicted"/>
<keyword evidence="2" id="KW-0832">Ubl conjugation</keyword>
<dbReference type="SUPFAM" id="SSF54236">
    <property type="entry name" value="Ubiquitin-like"/>
    <property type="match status" value="5"/>
</dbReference>
<feature type="domain" description="Ubiquitin-like" evidence="3">
    <location>
        <begin position="327"/>
        <end position="379"/>
    </location>
</feature>
<dbReference type="SMART" id="SM00213">
    <property type="entry name" value="UBQ"/>
    <property type="match status" value="5"/>
</dbReference>
<dbReference type="PANTHER" id="PTHR10666">
    <property type="entry name" value="UBIQUITIN"/>
    <property type="match status" value="1"/>
</dbReference>
<reference evidence="4" key="1">
    <citation type="submission" date="2019-08" db="EMBL/GenBank/DDBJ databases">
        <title>Reference gene set and small RNA set construction with multiple tissues from Davidia involucrata Baill.</title>
        <authorList>
            <person name="Yang H."/>
            <person name="Zhou C."/>
            <person name="Li G."/>
            <person name="Wang J."/>
            <person name="Gao P."/>
            <person name="Wang M."/>
            <person name="Wang R."/>
            <person name="Zhao Y."/>
        </authorList>
    </citation>
    <scope>NUCLEOTIDE SEQUENCE</scope>
    <source>
        <tissue evidence="4">Mixed with DoveR01_LX</tissue>
    </source>
</reference>
<dbReference type="PRINTS" id="PR00348">
    <property type="entry name" value="UBIQUITIN"/>
</dbReference>
<accession>A0A5B7BFA4</accession>
<dbReference type="PROSITE" id="PS50053">
    <property type="entry name" value="UBIQUITIN_2"/>
    <property type="match status" value="5"/>
</dbReference>
<dbReference type="EMBL" id="GHES01036339">
    <property type="protein sequence ID" value="MPA66898.1"/>
    <property type="molecule type" value="Transcribed_RNA"/>
</dbReference>
<feature type="domain" description="Ubiquitin-like" evidence="3">
    <location>
        <begin position="9"/>
        <end position="82"/>
    </location>
</feature>
<dbReference type="Gene3D" id="3.10.20.90">
    <property type="entry name" value="Phosphatidylinositol 3-kinase Catalytic Subunit, Chain A, domain 1"/>
    <property type="match status" value="5"/>
</dbReference>
<dbReference type="InterPro" id="IPR000626">
    <property type="entry name" value="Ubiquitin-like_dom"/>
</dbReference>
<dbReference type="Pfam" id="PF00240">
    <property type="entry name" value="ubiquitin"/>
    <property type="match status" value="5"/>
</dbReference>
<name>A0A5B7BFA4_DAVIN</name>
<evidence type="ECO:0000259" key="3">
    <source>
        <dbReference type="PROSITE" id="PS50053"/>
    </source>
</evidence>
<keyword evidence="1" id="KW-1017">Isopeptide bond</keyword>
<evidence type="ECO:0000313" key="4">
    <source>
        <dbReference type="EMBL" id="MPA66898.1"/>
    </source>
</evidence>
<feature type="domain" description="Ubiquitin-like" evidence="3">
    <location>
        <begin position="83"/>
        <end position="153"/>
    </location>
</feature>
<dbReference type="CDD" id="cd17039">
    <property type="entry name" value="Ubl_ubiquitin_like"/>
    <property type="match status" value="2"/>
</dbReference>
<feature type="domain" description="Ubiquitin-like" evidence="3">
    <location>
        <begin position="233"/>
        <end position="302"/>
    </location>
</feature>
<gene>
    <name evidence="4" type="ORF">Din_036339</name>
</gene>
<evidence type="ECO:0000256" key="2">
    <source>
        <dbReference type="ARBA" id="ARBA00022843"/>
    </source>
</evidence>
<dbReference type="InterPro" id="IPR019956">
    <property type="entry name" value="Ubiquitin_dom"/>
</dbReference>
<dbReference type="GO" id="GO:0003729">
    <property type="term" value="F:mRNA binding"/>
    <property type="evidence" value="ECO:0007669"/>
    <property type="project" value="UniProtKB-ARBA"/>
</dbReference>
<sequence length="379" mass="42883">MESREEEEINLYLKVIKTIALNVKRSETIKNLKVVLREKEGISENIQELFFTGERLRDDHKLVDYGIEKNSTLHLVLQNSVAMKLFVNIPSNHKTIEVEVKTHDTIQNIKSLIQAKEGIQSDQYTLISAGKLLEDNRTLAGLKIQGGATLHLVFNPRDVLSVSVKMPTGEIVKPEVKVLYTIRDVKTIVGSLVGFPVSDQDLFYAGKQLEDWKTLAYYNIKEESILEMLLSTFQIFIKNCSGKTVTLDVCQQDTVKDVKNKIFHKSGTPVNVQSLVFAGKSLQDGRDLASYNIWKHCTLHMVFSPSTLVHHMKLSDIGNPETGLPNSTTIHNLKAMIQKKMEKPVKEVFLRGQPLQDNRSLADYAIEKHTEMVVALEVR</sequence>